<evidence type="ECO:0000313" key="3">
    <source>
        <dbReference type="Proteomes" id="UP000602759"/>
    </source>
</evidence>
<dbReference type="Gene3D" id="3.10.50.40">
    <property type="match status" value="1"/>
</dbReference>
<feature type="chain" id="PRO_5046855559" description="Peptidylprolyl isomerase" evidence="1">
    <location>
        <begin position="23"/>
        <end position="229"/>
    </location>
</feature>
<name>A0ABR7YSA4_9SPHI</name>
<evidence type="ECO:0008006" key="4">
    <source>
        <dbReference type="Google" id="ProtNLM"/>
    </source>
</evidence>
<comment type="caution">
    <text evidence="2">The sequence shown here is derived from an EMBL/GenBank/DDBJ whole genome shotgun (WGS) entry which is preliminary data.</text>
</comment>
<organism evidence="2 3">
    <name type="scientific">Sphingobacterium micropteri</name>
    <dbReference type="NCBI Taxonomy" id="2763501"/>
    <lineage>
        <taxon>Bacteria</taxon>
        <taxon>Pseudomonadati</taxon>
        <taxon>Bacteroidota</taxon>
        <taxon>Sphingobacteriia</taxon>
        <taxon>Sphingobacteriales</taxon>
        <taxon>Sphingobacteriaceae</taxon>
        <taxon>Sphingobacterium</taxon>
    </lineage>
</organism>
<keyword evidence="3" id="KW-1185">Reference proteome</keyword>
<dbReference type="RefSeq" id="WP_190995142.1">
    <property type="nucleotide sequence ID" value="NZ_JACOIK010000011.1"/>
</dbReference>
<gene>
    <name evidence="2" type="ORF">H8B06_15450</name>
</gene>
<dbReference type="PROSITE" id="PS51257">
    <property type="entry name" value="PROKAR_LIPOPROTEIN"/>
    <property type="match status" value="1"/>
</dbReference>
<feature type="signal peptide" evidence="1">
    <location>
        <begin position="1"/>
        <end position="22"/>
    </location>
</feature>
<evidence type="ECO:0000256" key="1">
    <source>
        <dbReference type="SAM" id="SignalP"/>
    </source>
</evidence>
<sequence length="229" mass="25641">MKTLFRPLIVFAVLAVAFASCMKDNDDTDYEAEYLKQEKAVDSLLSAEKIKIQDYLASTEGDWKEDTVTISLPRLGKTVKRGIWYEVLAEPTQEDDEAYEYKAKSIGYGQYQIIPPTSVKLKYAVYSLTSETPLKEDATGSDYTFTSTNTNLTTAWLIGFSPYTAKFEGENRNLGLLAGLTEKGLQKGSKVRIISPSYWSTPLYSGQQAPNYLPSNAPVRYDFEVLGIE</sequence>
<dbReference type="InterPro" id="IPR046357">
    <property type="entry name" value="PPIase_dom_sf"/>
</dbReference>
<protein>
    <recommendedName>
        <fullName evidence="4">Peptidylprolyl isomerase</fullName>
    </recommendedName>
</protein>
<reference evidence="2 3" key="1">
    <citation type="submission" date="2020-08" db="EMBL/GenBank/DDBJ databases">
        <title>Sphingobacterium sp. DN00404 isolated from aquaculture water.</title>
        <authorList>
            <person name="Zhang M."/>
        </authorList>
    </citation>
    <scope>NUCLEOTIDE SEQUENCE [LARGE SCALE GENOMIC DNA]</scope>
    <source>
        <strain evidence="2 3">DN00404</strain>
    </source>
</reference>
<dbReference type="EMBL" id="JACOIK010000011">
    <property type="protein sequence ID" value="MBD1434229.1"/>
    <property type="molecule type" value="Genomic_DNA"/>
</dbReference>
<evidence type="ECO:0000313" key="2">
    <source>
        <dbReference type="EMBL" id="MBD1434229.1"/>
    </source>
</evidence>
<keyword evidence="1" id="KW-0732">Signal</keyword>
<accession>A0ABR7YSA4</accession>
<dbReference type="Proteomes" id="UP000602759">
    <property type="component" value="Unassembled WGS sequence"/>
</dbReference>
<proteinExistence type="predicted"/>